<reference evidence="1 2" key="1">
    <citation type="submission" date="2015-01" db="EMBL/GenBank/DDBJ databases">
        <title>Evolution of Trichinella species and genotypes.</title>
        <authorList>
            <person name="Korhonen P.K."/>
            <person name="Edoardo P."/>
            <person name="Giuseppe L.R."/>
            <person name="Gasser R.B."/>
        </authorList>
    </citation>
    <scope>NUCLEOTIDE SEQUENCE [LARGE SCALE GENOMIC DNA]</scope>
    <source>
        <strain evidence="1">ISS1029</strain>
    </source>
</reference>
<keyword evidence="2" id="KW-1185">Reference proteome</keyword>
<evidence type="ECO:0000313" key="2">
    <source>
        <dbReference type="Proteomes" id="UP000055024"/>
    </source>
</evidence>
<dbReference type="OrthoDB" id="10068674at2759"/>
<gene>
    <name evidence="1" type="ORF">T11_1868</name>
</gene>
<sequence>MSSNKHERDQKSTQTAMTVSLALKRNLTHQPPLISENGKPHTDNEELIFPAVSHVLRTVLPSQPLTLLETGDAVTPVIWAHIEVEEPPQD</sequence>
<dbReference type="AlphaFoldDB" id="A0A0V1HHV8"/>
<organism evidence="1 2">
    <name type="scientific">Trichinella zimbabwensis</name>
    <dbReference type="NCBI Taxonomy" id="268475"/>
    <lineage>
        <taxon>Eukaryota</taxon>
        <taxon>Metazoa</taxon>
        <taxon>Ecdysozoa</taxon>
        <taxon>Nematoda</taxon>
        <taxon>Enoplea</taxon>
        <taxon>Dorylaimia</taxon>
        <taxon>Trichinellida</taxon>
        <taxon>Trichinellidae</taxon>
        <taxon>Trichinella</taxon>
    </lineage>
</organism>
<evidence type="ECO:0000313" key="1">
    <source>
        <dbReference type="EMBL" id="KRZ09808.1"/>
    </source>
</evidence>
<comment type="caution">
    <text evidence="1">The sequence shown here is derived from an EMBL/GenBank/DDBJ whole genome shotgun (WGS) entry which is preliminary data.</text>
</comment>
<dbReference type="Proteomes" id="UP000055024">
    <property type="component" value="Unassembled WGS sequence"/>
</dbReference>
<dbReference type="EMBL" id="JYDP01000067">
    <property type="protein sequence ID" value="KRZ09808.1"/>
    <property type="molecule type" value="Genomic_DNA"/>
</dbReference>
<name>A0A0V1HHV8_9BILA</name>
<protein>
    <submittedName>
        <fullName evidence="1">Uncharacterized protein</fullName>
    </submittedName>
</protein>
<accession>A0A0V1HHV8</accession>
<proteinExistence type="predicted"/>